<dbReference type="Gene3D" id="1.10.1000.11">
    <property type="entry name" value="Arf Nucleotide-binding Site Opener,domain 2"/>
    <property type="match status" value="1"/>
</dbReference>
<dbReference type="Proteomes" id="UP001154282">
    <property type="component" value="Unassembled WGS sequence"/>
</dbReference>
<dbReference type="InterPro" id="IPR032691">
    <property type="entry name" value="Mon2/Sec7/BIG1-like_HUS"/>
</dbReference>
<dbReference type="SUPFAM" id="SSF48425">
    <property type="entry name" value="Sec7 domain"/>
    <property type="match status" value="1"/>
</dbReference>
<dbReference type="InterPro" id="IPR016024">
    <property type="entry name" value="ARM-type_fold"/>
</dbReference>
<dbReference type="Gene3D" id="3.30.420.110">
    <property type="entry name" value="MutS, connector domain"/>
    <property type="match status" value="1"/>
</dbReference>
<dbReference type="FunFam" id="1.10.1000.11:FF:000002">
    <property type="entry name" value="Cytohesin 1"/>
    <property type="match status" value="1"/>
</dbReference>
<dbReference type="PROSITE" id="PS50190">
    <property type="entry name" value="SEC7"/>
    <property type="match status" value="1"/>
</dbReference>
<dbReference type="GO" id="GO:0030983">
    <property type="term" value="F:mismatched DNA binding"/>
    <property type="evidence" value="ECO:0007669"/>
    <property type="project" value="InterPro"/>
</dbReference>
<gene>
    <name evidence="5" type="ORF">LITE_LOCUS6516</name>
</gene>
<dbReference type="SUPFAM" id="SSF48371">
    <property type="entry name" value="ARM repeat"/>
    <property type="match status" value="1"/>
</dbReference>
<dbReference type="GO" id="GO:0005829">
    <property type="term" value="C:cytosol"/>
    <property type="evidence" value="ECO:0007669"/>
    <property type="project" value="UniProtKB-SubCell"/>
</dbReference>
<evidence type="ECO:0000256" key="2">
    <source>
        <dbReference type="ARBA" id="ARBA00004514"/>
    </source>
</evidence>
<dbReference type="InterPro" id="IPR035999">
    <property type="entry name" value="Sec7_dom_sf"/>
</dbReference>
<dbReference type="CDD" id="cd00171">
    <property type="entry name" value="Sec7"/>
    <property type="match status" value="1"/>
</dbReference>
<dbReference type="GO" id="GO:0016020">
    <property type="term" value="C:membrane"/>
    <property type="evidence" value="ECO:0007669"/>
    <property type="project" value="UniProtKB-SubCell"/>
</dbReference>
<evidence type="ECO:0000313" key="6">
    <source>
        <dbReference type="Proteomes" id="UP001154282"/>
    </source>
</evidence>
<dbReference type="Pfam" id="PF01369">
    <property type="entry name" value="Sec7"/>
    <property type="match status" value="1"/>
</dbReference>
<dbReference type="GO" id="GO:0032012">
    <property type="term" value="P:regulation of ARF protein signal transduction"/>
    <property type="evidence" value="ECO:0007669"/>
    <property type="project" value="InterPro"/>
</dbReference>
<evidence type="ECO:0000256" key="3">
    <source>
        <dbReference type="ARBA" id="ARBA00022658"/>
    </source>
</evidence>
<dbReference type="InterPro" id="IPR000904">
    <property type="entry name" value="Sec7_dom"/>
</dbReference>
<proteinExistence type="predicted"/>
<dbReference type="InterPro" id="IPR036678">
    <property type="entry name" value="MutS_con_dom_sf"/>
</dbReference>
<dbReference type="EMBL" id="CAMGYJ010000003">
    <property type="protein sequence ID" value="CAI0389914.1"/>
    <property type="molecule type" value="Genomic_DNA"/>
</dbReference>
<sequence>MLIGGGGLIILFITKKKLYIPPDVLRKMSASQKQYGTVKCQYMVVLLFFAVENHGLDNVGMSYGFDFVDCAALRFWIGSIEDAACSSDLGALLMQMWPKEVIYESQGPTAPRLTPVLPATTGFADASEACAWPAESEVWVYRGSDQGKKRNKTNCRRESFRNGRRRRKMEVMEAEPMTNRKSKKKRIELGISCMLNTEVSSVLAVLRRPPADPTAAQFLSQEEKNSDNALVHTFKFLRTLIFNPPQDWQTMDPAVYLTPFLDAIQSDDIPAAATSIALCSILKILTVGIFDERTTGARDAINSVVMGITCCRLERTDPVSEDSIMMRILQILTAIMKHRTAILLADQAVCTAVNTCFQVVQQSASRGDLLQRSARYTMHELVRMIFSKLQDIEVKQGEELETDIDDDADFDGNLDSGYGIRSAVDIFHFLCSLLNVVEVVESEGNLYRTSDEDVQLFALVLINSAIELSGDAIGNHPKLLRMIQDDLFHHLIHYGTSSSPLVLSMICSTVLNIYHFLRRFVRLQLEAFFKFVLLRVASAGISAQLQEVAIEGIIDFCRQPTFIIEAYVNYDCDPVCINVFEETAKLLCKLSSPGASPSTSLQAQAFEGLVGIIHNIAENINREGDSTPSGPYPVHITEYSKFWMDRPLDGSEASISYLRTRKAQKRKLVIAGNHYSREERKGLEYLRLSLMFPDQPDPKDYAFFFRLTPGLDKTMIGNYLGDPDDFHIQVLKEFTCTFEFSGMILDTALRSYLATFRLPGESQKIQRILEAFSEQFYEQQPSDIFAGKDAVFVLCYSLIMLNTDQHNPQVKKKMTEEEFIRNNRAINAGEDLPREYLSELFQSISRKAISLFVQTGGQPEMNPGLWVELISASKTLQPFYLADFDRRLGRDMFSSVAGPAVAALTAFFEQADEDELFHECVEALISVARIAQYGLEDALDEMLASLCKCTTLLNPYASSEETLFAFSHDLKPRMAVLAVFSIANNFGRAIRDAWRPILDCLLKLKKLKLLPSSVIELDSSSDSEQSQNNGSVGSGGVGVIFTSSSQDQRSRSTTMISKFSHFFSIDSMEESLSLGLNEFEQNQKVIKQCQIGSIFTNSWNLPNETLLYLGRSLIFASAGKGQKFATPIEEEETIEFCWDLIAALSFANINRLQDFWPSYHDNLVEAIHFPLFSAIPFAEKVIIALFRICLKLLSSARLDKLPEELIFKSINLMWTIDKQILDTCCESITKSVSKILIEYPANLQSFLGWKSVLHLLSVSGRHLETYDQSVETLIMLISDQTHVSRTNYPFCIDCTFGFVALKNSPLEKNLKILDLLAESVTLLVEWYKNYSDPGINMNFSTASTGSNPEFSLSTFSINLFIKLGEAFRKTSLARREEIRNHAIKSLRRSFELAEELDFSPANCMNYFNLVVFAMVDDLHEKMIEYSRREGAEREVRSMEGTLMLAMELLTDVYLQFLKQIAASLGFRTFWLGVLRRMDTCMKADLGVYGEAKLQEVIPVLLRKMITRMKGDEILVQKEDDDLFEVTYIQIQWIAPSLKQELFPELEI</sequence>
<comment type="caution">
    <text evidence="5">The sequence shown here is derived from an EMBL/GenBank/DDBJ whole genome shotgun (WGS) entry which is preliminary data.</text>
</comment>
<dbReference type="GO" id="GO:0005524">
    <property type="term" value="F:ATP binding"/>
    <property type="evidence" value="ECO:0007669"/>
    <property type="project" value="InterPro"/>
</dbReference>
<keyword evidence="3" id="KW-0344">Guanine-nucleotide releasing factor</keyword>
<evidence type="ECO:0000313" key="5">
    <source>
        <dbReference type="EMBL" id="CAI0389914.1"/>
    </source>
</evidence>
<dbReference type="GO" id="GO:0006298">
    <property type="term" value="P:mismatch repair"/>
    <property type="evidence" value="ECO:0007669"/>
    <property type="project" value="InterPro"/>
</dbReference>
<organism evidence="5 6">
    <name type="scientific">Linum tenue</name>
    <dbReference type="NCBI Taxonomy" id="586396"/>
    <lineage>
        <taxon>Eukaryota</taxon>
        <taxon>Viridiplantae</taxon>
        <taxon>Streptophyta</taxon>
        <taxon>Embryophyta</taxon>
        <taxon>Tracheophyta</taxon>
        <taxon>Spermatophyta</taxon>
        <taxon>Magnoliopsida</taxon>
        <taxon>eudicotyledons</taxon>
        <taxon>Gunneridae</taxon>
        <taxon>Pentapetalae</taxon>
        <taxon>rosids</taxon>
        <taxon>fabids</taxon>
        <taxon>Malpighiales</taxon>
        <taxon>Linaceae</taxon>
        <taxon>Linum</taxon>
    </lineage>
</organism>
<dbReference type="PANTHER" id="PTHR10663">
    <property type="entry name" value="GUANYL-NUCLEOTIDE EXCHANGE FACTOR"/>
    <property type="match status" value="1"/>
</dbReference>
<dbReference type="Gene3D" id="1.10.220.20">
    <property type="match status" value="1"/>
</dbReference>
<evidence type="ECO:0000256" key="1">
    <source>
        <dbReference type="ARBA" id="ARBA00004287"/>
    </source>
</evidence>
<dbReference type="InterPro" id="IPR023394">
    <property type="entry name" value="Sec7_C_sf"/>
</dbReference>
<keyword evidence="6" id="KW-1185">Reference proteome</keyword>
<feature type="domain" description="SEC7" evidence="4">
    <location>
        <begin position="657"/>
        <end position="847"/>
    </location>
</feature>
<name>A0AAV0HY75_9ROSI</name>
<reference evidence="5" key="1">
    <citation type="submission" date="2022-08" db="EMBL/GenBank/DDBJ databases">
        <authorList>
            <person name="Gutierrez-Valencia J."/>
        </authorList>
    </citation>
    <scope>NUCLEOTIDE SEQUENCE</scope>
</reference>
<protein>
    <recommendedName>
        <fullName evidence="4">SEC7 domain-containing protein</fullName>
    </recommendedName>
</protein>
<comment type="subcellular location">
    <subcellularLocation>
        <location evidence="2">Cytoplasm</location>
        <location evidence="2">Cytosol</location>
    </subcellularLocation>
    <subcellularLocation>
        <location evidence="1">Membrane</location>
        <topology evidence="1">Peripheral membrane protein</topology>
        <orientation evidence="1">Cytoplasmic side</orientation>
    </subcellularLocation>
</comment>
<accession>A0AAV0HY75</accession>
<dbReference type="GO" id="GO:0005085">
    <property type="term" value="F:guanyl-nucleotide exchange factor activity"/>
    <property type="evidence" value="ECO:0007669"/>
    <property type="project" value="UniProtKB-KW"/>
</dbReference>
<dbReference type="Pfam" id="PF12783">
    <property type="entry name" value="Sec7-like_HUS"/>
    <property type="match status" value="1"/>
</dbReference>
<dbReference type="SMART" id="SM00222">
    <property type="entry name" value="Sec7"/>
    <property type="match status" value="1"/>
</dbReference>
<evidence type="ECO:0000259" key="4">
    <source>
        <dbReference type="PROSITE" id="PS50190"/>
    </source>
</evidence>
<dbReference type="PANTHER" id="PTHR10663:SF322">
    <property type="entry name" value="ARF GUANINE-NUCLEOTIDE EXCHANGE FACTOR GNL2"/>
    <property type="match status" value="1"/>
</dbReference>